<dbReference type="EMBL" id="CVQH01019890">
    <property type="protein sequence ID" value="CRK25944.1"/>
    <property type="molecule type" value="Genomic_DNA"/>
</dbReference>
<keyword evidence="4" id="KW-1185">Reference proteome</keyword>
<dbReference type="Gene3D" id="4.10.240.10">
    <property type="entry name" value="Zn(2)-C6 fungal-type DNA-binding domain"/>
    <property type="match status" value="1"/>
</dbReference>
<dbReference type="STRING" id="100787.A0A0G4LVE4"/>
<dbReference type="PANTHER" id="PTHR47256">
    <property type="entry name" value="ZN(II)2CYS6 TRANSCRIPTION FACTOR (EUROFUNG)-RELATED"/>
    <property type="match status" value="1"/>
</dbReference>
<dbReference type="SUPFAM" id="SSF57701">
    <property type="entry name" value="Zn2/Cys6 DNA-binding domain"/>
    <property type="match status" value="1"/>
</dbReference>
<dbReference type="InterPro" id="IPR036864">
    <property type="entry name" value="Zn2-C6_fun-type_DNA-bd_sf"/>
</dbReference>
<dbReference type="Proteomes" id="UP000044602">
    <property type="component" value="Unassembled WGS sequence"/>
</dbReference>
<evidence type="ECO:0000256" key="1">
    <source>
        <dbReference type="ARBA" id="ARBA00023242"/>
    </source>
</evidence>
<evidence type="ECO:0000313" key="4">
    <source>
        <dbReference type="Proteomes" id="UP000044602"/>
    </source>
</evidence>
<dbReference type="InterPro" id="IPR053187">
    <property type="entry name" value="Notoamide_regulator"/>
</dbReference>
<evidence type="ECO:0000259" key="2">
    <source>
        <dbReference type="PROSITE" id="PS50048"/>
    </source>
</evidence>
<proteinExistence type="predicted"/>
<protein>
    <recommendedName>
        <fullName evidence="2">Zn(2)-C6 fungal-type domain-containing protein</fullName>
    </recommendedName>
</protein>
<organism evidence="3 4">
    <name type="scientific">Verticillium longisporum</name>
    <name type="common">Verticillium dahliae var. longisporum</name>
    <dbReference type="NCBI Taxonomy" id="100787"/>
    <lineage>
        <taxon>Eukaryota</taxon>
        <taxon>Fungi</taxon>
        <taxon>Dikarya</taxon>
        <taxon>Ascomycota</taxon>
        <taxon>Pezizomycotina</taxon>
        <taxon>Sordariomycetes</taxon>
        <taxon>Hypocreomycetidae</taxon>
        <taxon>Glomerellales</taxon>
        <taxon>Plectosphaerellaceae</taxon>
        <taxon>Verticillium</taxon>
    </lineage>
</organism>
<keyword evidence="1" id="KW-0539">Nucleus</keyword>
<dbReference type="PANTHER" id="PTHR47256:SF1">
    <property type="entry name" value="ZN(II)2CYS6 TRANSCRIPTION FACTOR (EUROFUNG)"/>
    <property type="match status" value="1"/>
</dbReference>
<accession>A0A0G4LVE4</accession>
<dbReference type="AlphaFoldDB" id="A0A0G4LVE4"/>
<evidence type="ECO:0000313" key="3">
    <source>
        <dbReference type="EMBL" id="CRK25944.1"/>
    </source>
</evidence>
<reference evidence="3 4" key="1">
    <citation type="submission" date="2015-05" db="EMBL/GenBank/DDBJ databases">
        <authorList>
            <person name="Wang D.B."/>
            <person name="Wang M."/>
        </authorList>
    </citation>
    <scope>NUCLEOTIDE SEQUENCE [LARGE SCALE GENOMIC DNA]</scope>
    <source>
        <strain evidence="3">VL1</strain>
    </source>
</reference>
<feature type="domain" description="Zn(2)-C6 fungal-type" evidence="2">
    <location>
        <begin position="52"/>
        <end position="82"/>
    </location>
</feature>
<name>A0A0G4LVE4_VERLO</name>
<sequence>MSTYILRQDRHRRLLPTPADRRVLENPASACRSDLSRRRETRRETRRQAPAACQECRKQKTKCSAHRPKCLRCQRLSKDCIYDTDLAETPRQSLRRKYGELETRIANLEHLFGFLQNGSGADVAATVRRIREGADLNDLGKYLRDGDLLLQLAVKPGMN</sequence>
<dbReference type="CDD" id="cd00067">
    <property type="entry name" value="GAL4"/>
    <property type="match status" value="1"/>
</dbReference>
<dbReference type="SMART" id="SM00066">
    <property type="entry name" value="GAL4"/>
    <property type="match status" value="1"/>
</dbReference>
<dbReference type="PROSITE" id="PS00463">
    <property type="entry name" value="ZN2_CY6_FUNGAL_1"/>
    <property type="match status" value="1"/>
</dbReference>
<dbReference type="PROSITE" id="PS50048">
    <property type="entry name" value="ZN2_CY6_FUNGAL_2"/>
    <property type="match status" value="1"/>
</dbReference>
<dbReference type="GO" id="GO:0000981">
    <property type="term" value="F:DNA-binding transcription factor activity, RNA polymerase II-specific"/>
    <property type="evidence" value="ECO:0007669"/>
    <property type="project" value="InterPro"/>
</dbReference>
<dbReference type="Pfam" id="PF00172">
    <property type="entry name" value="Zn_clus"/>
    <property type="match status" value="1"/>
</dbReference>
<dbReference type="GO" id="GO:0008270">
    <property type="term" value="F:zinc ion binding"/>
    <property type="evidence" value="ECO:0007669"/>
    <property type="project" value="InterPro"/>
</dbReference>
<gene>
    <name evidence="3" type="ORF">BN1708_014376</name>
</gene>
<dbReference type="InterPro" id="IPR001138">
    <property type="entry name" value="Zn2Cys6_DnaBD"/>
</dbReference>